<dbReference type="InterPro" id="IPR012347">
    <property type="entry name" value="Ferritin-like"/>
</dbReference>
<evidence type="ECO:0008006" key="3">
    <source>
        <dbReference type="Google" id="ProtNLM"/>
    </source>
</evidence>
<gene>
    <name evidence="1" type="ORF">SAMN04488548_136408</name>
</gene>
<dbReference type="Gene3D" id="1.20.1260.10">
    <property type="match status" value="1"/>
</dbReference>
<dbReference type="RefSeq" id="WP_074853770.1">
    <property type="nucleotide sequence ID" value="NZ_FNLM01000036.1"/>
</dbReference>
<evidence type="ECO:0000313" key="1">
    <source>
        <dbReference type="EMBL" id="SDU80668.1"/>
    </source>
</evidence>
<organism evidence="1 2">
    <name type="scientific">Gordonia westfalica</name>
    <dbReference type="NCBI Taxonomy" id="158898"/>
    <lineage>
        <taxon>Bacteria</taxon>
        <taxon>Bacillati</taxon>
        <taxon>Actinomycetota</taxon>
        <taxon>Actinomycetes</taxon>
        <taxon>Mycobacteriales</taxon>
        <taxon>Gordoniaceae</taxon>
        <taxon>Gordonia</taxon>
    </lineage>
</organism>
<dbReference type="AlphaFoldDB" id="A0A1H2LJ60"/>
<dbReference type="OrthoDB" id="3568629at2"/>
<sequence length="338" mass="35935">MTVSTTTVHQQLRAILAMTHTEIQIAETRQAQARTDAIRKELSQNADNARKRAEAIEAALRERGGLVDVIRPALGRVGAFAKTVAEQTQPLDEALLDDLALEQRLLARSTYLKALATGQEDKALVDLADRLIVAHTATVDWLTTVLAEEALGGPTALRRGPTQWAGGLAARALTAPAIGASWAIDRTADLARQIPDPITLVRSRFASAVDDAADAASRAGDAIEHAGTAVSKTVAAGRDAALEAVEDSARDNGAKRAADALHQLREITGTVDAEDLPIDGYVDLNVGDAVAAVKELTTPADLRVTLAYEETHKNRQRVVSAIEIRFAELAKELVGTDS</sequence>
<proteinExistence type="predicted"/>
<protein>
    <recommendedName>
        <fullName evidence="3">Ferritin-like domain-containing protein</fullName>
    </recommendedName>
</protein>
<evidence type="ECO:0000313" key="2">
    <source>
        <dbReference type="Proteomes" id="UP000183180"/>
    </source>
</evidence>
<dbReference type="InterPro" id="IPR009078">
    <property type="entry name" value="Ferritin-like_SF"/>
</dbReference>
<dbReference type="STRING" id="158898.SAMN04488548_136408"/>
<dbReference type="EMBL" id="FNLM01000036">
    <property type="protein sequence ID" value="SDU80668.1"/>
    <property type="molecule type" value="Genomic_DNA"/>
</dbReference>
<accession>A0A1H2LJ60</accession>
<name>A0A1H2LJ60_9ACTN</name>
<dbReference type="SUPFAM" id="SSF47240">
    <property type="entry name" value="Ferritin-like"/>
    <property type="match status" value="1"/>
</dbReference>
<reference evidence="1 2" key="1">
    <citation type="submission" date="2016-10" db="EMBL/GenBank/DDBJ databases">
        <authorList>
            <person name="de Groot N.N."/>
        </authorList>
    </citation>
    <scope>NUCLEOTIDE SEQUENCE [LARGE SCALE GENOMIC DNA]</scope>
    <source>
        <strain evidence="1 2">DSM 44215</strain>
    </source>
</reference>
<dbReference type="Proteomes" id="UP000183180">
    <property type="component" value="Unassembled WGS sequence"/>
</dbReference>